<feature type="region of interest" description="Disordered" evidence="4">
    <location>
        <begin position="258"/>
        <end position="284"/>
    </location>
</feature>
<evidence type="ECO:0000313" key="6">
    <source>
        <dbReference type="EMBL" id="CAG5100016.1"/>
    </source>
</evidence>
<name>A0A8J2HKK7_COTCN</name>
<comment type="caution">
    <text evidence="6">The sequence shown here is derived from an EMBL/GenBank/DDBJ whole genome shotgun (WGS) entry which is preliminary data.</text>
</comment>
<dbReference type="GO" id="GO:0000981">
    <property type="term" value="F:DNA-binding transcription factor activity, RNA polymerase II-specific"/>
    <property type="evidence" value="ECO:0007669"/>
    <property type="project" value="InterPro"/>
</dbReference>
<evidence type="ECO:0000256" key="2">
    <source>
        <dbReference type="ARBA" id="ARBA00023125"/>
    </source>
</evidence>
<evidence type="ECO:0000256" key="1">
    <source>
        <dbReference type="ARBA" id="ARBA00023015"/>
    </source>
</evidence>
<dbReference type="Gene3D" id="4.10.280.10">
    <property type="entry name" value="Helix-loop-helix DNA-binding domain"/>
    <property type="match status" value="1"/>
</dbReference>
<dbReference type="GO" id="GO:0000978">
    <property type="term" value="F:RNA polymerase II cis-regulatory region sequence-specific DNA binding"/>
    <property type="evidence" value="ECO:0007669"/>
    <property type="project" value="TreeGrafter"/>
</dbReference>
<keyword evidence="2" id="KW-0238">DNA-binding</keyword>
<keyword evidence="7" id="KW-1185">Reference proteome</keyword>
<dbReference type="Proteomes" id="UP000786811">
    <property type="component" value="Unassembled WGS sequence"/>
</dbReference>
<dbReference type="EMBL" id="CAJNRD030001122">
    <property type="protein sequence ID" value="CAG5100016.1"/>
    <property type="molecule type" value="Genomic_DNA"/>
</dbReference>
<accession>A0A8J2HKK7</accession>
<dbReference type="Pfam" id="PF00010">
    <property type="entry name" value="HLH"/>
    <property type="match status" value="1"/>
</dbReference>
<dbReference type="PANTHER" id="PTHR13864">
    <property type="entry name" value="T-CELL ACUTE LYMPHOCYTIC LEUKEMIA/STEM CELL LEUKEMIA-RELATED"/>
    <property type="match status" value="1"/>
</dbReference>
<dbReference type="AlphaFoldDB" id="A0A8J2HKK7"/>
<feature type="compositionally biased region" description="Low complexity" evidence="4">
    <location>
        <begin position="258"/>
        <end position="270"/>
    </location>
</feature>
<proteinExistence type="predicted"/>
<evidence type="ECO:0000256" key="3">
    <source>
        <dbReference type="ARBA" id="ARBA00023163"/>
    </source>
</evidence>
<dbReference type="GO" id="GO:0046983">
    <property type="term" value="F:protein dimerization activity"/>
    <property type="evidence" value="ECO:0007669"/>
    <property type="project" value="InterPro"/>
</dbReference>
<reference evidence="6" key="1">
    <citation type="submission" date="2021-04" db="EMBL/GenBank/DDBJ databases">
        <authorList>
            <person name="Chebbi M.A.C M."/>
        </authorList>
    </citation>
    <scope>NUCLEOTIDE SEQUENCE</scope>
</reference>
<dbReference type="InterPro" id="IPR036638">
    <property type="entry name" value="HLH_DNA-bd_sf"/>
</dbReference>
<feature type="domain" description="BHLH" evidence="5">
    <location>
        <begin position="101"/>
        <end position="153"/>
    </location>
</feature>
<dbReference type="CDD" id="cd19708">
    <property type="entry name" value="bHLH_TS_dHLH3B_like"/>
    <property type="match status" value="1"/>
</dbReference>
<dbReference type="FunFam" id="4.10.280.10:FF:000015">
    <property type="entry name" value="T-cell acute lymphocytic leukemia 1"/>
    <property type="match status" value="1"/>
</dbReference>
<evidence type="ECO:0000256" key="4">
    <source>
        <dbReference type="SAM" id="MobiDB-lite"/>
    </source>
</evidence>
<keyword evidence="3" id="KW-0804">Transcription</keyword>
<evidence type="ECO:0000313" key="7">
    <source>
        <dbReference type="Proteomes" id="UP000786811"/>
    </source>
</evidence>
<dbReference type="PANTHER" id="PTHR13864:SF15">
    <property type="entry name" value="T-CELL ACUTE LYMPHOCYTIC LEUKEMIA PROTEIN 1 HOMOLOG-RELATED"/>
    <property type="match status" value="1"/>
</dbReference>
<organism evidence="6 7">
    <name type="scientific">Cotesia congregata</name>
    <name type="common">Parasitoid wasp</name>
    <name type="synonym">Apanteles congregatus</name>
    <dbReference type="NCBI Taxonomy" id="51543"/>
    <lineage>
        <taxon>Eukaryota</taxon>
        <taxon>Metazoa</taxon>
        <taxon>Ecdysozoa</taxon>
        <taxon>Arthropoda</taxon>
        <taxon>Hexapoda</taxon>
        <taxon>Insecta</taxon>
        <taxon>Pterygota</taxon>
        <taxon>Neoptera</taxon>
        <taxon>Endopterygota</taxon>
        <taxon>Hymenoptera</taxon>
        <taxon>Apocrita</taxon>
        <taxon>Ichneumonoidea</taxon>
        <taxon>Braconidae</taxon>
        <taxon>Microgastrinae</taxon>
        <taxon>Cotesia</taxon>
    </lineage>
</organism>
<feature type="region of interest" description="Disordered" evidence="4">
    <location>
        <begin position="15"/>
        <end position="54"/>
    </location>
</feature>
<dbReference type="SUPFAM" id="SSF47459">
    <property type="entry name" value="HLH, helix-loop-helix DNA-binding domain"/>
    <property type="match status" value="1"/>
</dbReference>
<dbReference type="SMART" id="SM00353">
    <property type="entry name" value="HLH"/>
    <property type="match status" value="1"/>
</dbReference>
<gene>
    <name evidence="6" type="ORF">HICCMSTLAB_LOCUS9342</name>
</gene>
<dbReference type="InterPro" id="IPR011598">
    <property type="entry name" value="bHLH_dom"/>
</dbReference>
<dbReference type="PROSITE" id="PS50888">
    <property type="entry name" value="BHLH"/>
    <property type="match status" value="1"/>
</dbReference>
<protein>
    <submittedName>
        <fullName evidence="6">Similar to tal1: T-cell acute lymphocytic leukemia protein 1 (Takifugu rubripes)</fullName>
    </submittedName>
</protein>
<dbReference type="InterPro" id="IPR040238">
    <property type="entry name" value="TAL-like"/>
</dbReference>
<evidence type="ECO:0000259" key="5">
    <source>
        <dbReference type="PROSITE" id="PS50888"/>
    </source>
</evidence>
<dbReference type="OrthoDB" id="10069510at2759"/>
<keyword evidence="1" id="KW-0805">Transcription regulation</keyword>
<sequence length="304" mass="34336">MKIIYQPMLTYVTNNGATDAEDRSPTTSLISGDGEIVDDSGDSPGTRDTEEEAMLSDEFYSLDTDDEEDPLKKRKESLAIDGSCSSRHLNSPSGQIGTGGVRKLFTNSRERWRQQNVSGAFAELRKLVPTHPPEKKLSKNEILRMAIRYIRLLTNVLEWQKAQERNTTLQNHVKIKCEPHLNYQLKSQIQKEEKSRFVDHAPGQHCDKNGNDLLMIAPLITPNHQTLKNQISQSQNRSRVFQKSHNTLIVSNIISNGSSSSASLVSSLKSPSKRLKVERDEEEASIKISRNKRSKVYKDCKNSE</sequence>